<proteinExistence type="predicted"/>
<evidence type="ECO:0008006" key="3">
    <source>
        <dbReference type="Google" id="ProtNLM"/>
    </source>
</evidence>
<evidence type="ECO:0000313" key="1">
    <source>
        <dbReference type="EMBL" id="KAA6353514.1"/>
    </source>
</evidence>
<dbReference type="OrthoDB" id="10253835at2759"/>
<name>A0A5J4T5A3_9EUKA</name>
<feature type="non-terminal residue" evidence="1">
    <location>
        <position position="1"/>
    </location>
</feature>
<protein>
    <recommendedName>
        <fullName evidence="3">F5/8 type C domain-containing protein</fullName>
    </recommendedName>
</protein>
<sequence>NVDIIIEVSQDNKQYTTLIDTELEHRAGDHLYDLPQPIVAQFLKLTITENYGGSGIFVHKVFAFGEEANK</sequence>
<dbReference type="AlphaFoldDB" id="A0A5J4T5A3"/>
<dbReference type="Proteomes" id="UP000324800">
    <property type="component" value="Unassembled WGS sequence"/>
</dbReference>
<dbReference type="Gene3D" id="2.60.120.260">
    <property type="entry name" value="Galactose-binding domain-like"/>
    <property type="match status" value="1"/>
</dbReference>
<dbReference type="InterPro" id="IPR008979">
    <property type="entry name" value="Galactose-bd-like_sf"/>
</dbReference>
<organism evidence="1 2">
    <name type="scientific">Streblomastix strix</name>
    <dbReference type="NCBI Taxonomy" id="222440"/>
    <lineage>
        <taxon>Eukaryota</taxon>
        <taxon>Metamonada</taxon>
        <taxon>Preaxostyla</taxon>
        <taxon>Oxymonadida</taxon>
        <taxon>Streblomastigidae</taxon>
        <taxon>Streblomastix</taxon>
    </lineage>
</organism>
<comment type="caution">
    <text evidence="1">The sequence shown here is derived from an EMBL/GenBank/DDBJ whole genome shotgun (WGS) entry which is preliminary data.</text>
</comment>
<dbReference type="SUPFAM" id="SSF49785">
    <property type="entry name" value="Galactose-binding domain-like"/>
    <property type="match status" value="1"/>
</dbReference>
<evidence type="ECO:0000313" key="2">
    <source>
        <dbReference type="Proteomes" id="UP000324800"/>
    </source>
</evidence>
<dbReference type="EMBL" id="SNRW01037974">
    <property type="protein sequence ID" value="KAA6353514.1"/>
    <property type="molecule type" value="Genomic_DNA"/>
</dbReference>
<gene>
    <name evidence="1" type="ORF">EZS28_050959</name>
</gene>
<reference evidence="1 2" key="1">
    <citation type="submission" date="2019-03" db="EMBL/GenBank/DDBJ databases">
        <title>Single cell metagenomics reveals metabolic interactions within the superorganism composed of flagellate Streblomastix strix and complex community of Bacteroidetes bacteria on its surface.</title>
        <authorList>
            <person name="Treitli S.C."/>
            <person name="Kolisko M."/>
            <person name="Husnik F."/>
            <person name="Keeling P."/>
            <person name="Hampl V."/>
        </authorList>
    </citation>
    <scope>NUCLEOTIDE SEQUENCE [LARGE SCALE GENOMIC DNA]</scope>
    <source>
        <strain evidence="1">ST1C</strain>
    </source>
</reference>
<accession>A0A5J4T5A3</accession>